<evidence type="ECO:0000256" key="1">
    <source>
        <dbReference type="SAM" id="MobiDB-lite"/>
    </source>
</evidence>
<name>A0ABS4UM33_9ACTN</name>
<comment type="caution">
    <text evidence="2">The sequence shown here is derived from an EMBL/GenBank/DDBJ whole genome shotgun (WGS) entry which is preliminary data.</text>
</comment>
<proteinExistence type="predicted"/>
<sequence length="89" mass="9467">MQGEAFLQTGELSSTGRGGSEPIRLYRYDTAGTRHLVPAGRLCFTVAGPAVAAVVDGLIRPIGAGATTITVHYEDRPYVMYIVVTAARQ</sequence>
<organism evidence="2 3">
    <name type="scientific">Kribbella aluminosa</name>
    <dbReference type="NCBI Taxonomy" id="416017"/>
    <lineage>
        <taxon>Bacteria</taxon>
        <taxon>Bacillati</taxon>
        <taxon>Actinomycetota</taxon>
        <taxon>Actinomycetes</taxon>
        <taxon>Propionibacteriales</taxon>
        <taxon>Kribbellaceae</taxon>
        <taxon>Kribbella</taxon>
    </lineage>
</organism>
<accession>A0ABS4UM33</accession>
<dbReference type="RefSeq" id="WP_209695340.1">
    <property type="nucleotide sequence ID" value="NZ_BAAAVU010000014.1"/>
</dbReference>
<dbReference type="Proteomes" id="UP000755585">
    <property type="component" value="Unassembled WGS sequence"/>
</dbReference>
<keyword evidence="3" id="KW-1185">Reference proteome</keyword>
<protein>
    <submittedName>
        <fullName evidence="2">Uncharacterized protein</fullName>
    </submittedName>
</protein>
<feature type="region of interest" description="Disordered" evidence="1">
    <location>
        <begin position="1"/>
        <end position="21"/>
    </location>
</feature>
<reference evidence="2 3" key="1">
    <citation type="submission" date="2021-03" db="EMBL/GenBank/DDBJ databases">
        <title>Sequencing the genomes of 1000 actinobacteria strains.</title>
        <authorList>
            <person name="Klenk H.-P."/>
        </authorList>
    </citation>
    <scope>NUCLEOTIDE SEQUENCE [LARGE SCALE GENOMIC DNA]</scope>
    <source>
        <strain evidence="2 3">DSM 18824</strain>
    </source>
</reference>
<dbReference type="EMBL" id="JAGINT010000001">
    <property type="protein sequence ID" value="MBP2352614.1"/>
    <property type="molecule type" value="Genomic_DNA"/>
</dbReference>
<evidence type="ECO:0000313" key="3">
    <source>
        <dbReference type="Proteomes" id="UP000755585"/>
    </source>
</evidence>
<gene>
    <name evidence="2" type="ORF">JOF29_003697</name>
</gene>
<evidence type="ECO:0000313" key="2">
    <source>
        <dbReference type="EMBL" id="MBP2352614.1"/>
    </source>
</evidence>